<evidence type="ECO:0000313" key="5">
    <source>
        <dbReference type="Proteomes" id="UP001054902"/>
    </source>
</evidence>
<feature type="signal peptide" evidence="3">
    <location>
        <begin position="1"/>
        <end position="16"/>
    </location>
</feature>
<reference evidence="4 5" key="1">
    <citation type="journal article" date="2021" name="Sci. Rep.">
        <title>The genome of the diatom Chaetoceros tenuissimus carries an ancient integrated fragment of an extant virus.</title>
        <authorList>
            <person name="Hongo Y."/>
            <person name="Kimura K."/>
            <person name="Takaki Y."/>
            <person name="Yoshida Y."/>
            <person name="Baba S."/>
            <person name="Kobayashi G."/>
            <person name="Nagasaki K."/>
            <person name="Hano T."/>
            <person name="Tomaru Y."/>
        </authorList>
    </citation>
    <scope>NUCLEOTIDE SEQUENCE [LARGE SCALE GENOMIC DNA]</scope>
    <source>
        <strain evidence="4 5">NIES-3715</strain>
    </source>
</reference>
<proteinExistence type="predicted"/>
<evidence type="ECO:0000256" key="1">
    <source>
        <dbReference type="ARBA" id="ARBA00004906"/>
    </source>
</evidence>
<gene>
    <name evidence="4" type="ORF">CTEN210_03358</name>
</gene>
<sequence length="372" mass="42042">MYSKVILLLWISRVETILSFGYHTLHSQFSQQSYFHKNDAIHFRSKTTKLNLFGNSDGAFEEKDPRKIEFDIAEELENTSIPGEQPMDKKQTFVSYGDDLWQLRENLNTLSRKLIECIASGEDATSVRQEIRHLEAQDANTMYELELGRMNGAINEKRLDDAEDHAKNACHARNHLVQFSLEGLWVGKYGDSFEMVNITYAGDTLVAEKITGDENSSIPQGEISFQVDLSPNASVSLKDSKELPNIKLSEEAATRWGTSELQRFSGLGQVADEGFKNSQWMDGQLILISEDSFSMAWLPLGCQIFFGRPSPELSIAMMKKSMEQKLKKDDVDYSKKHAKQCFESTVDAICDGSLNDSSDSCIIFEDDISCFE</sequence>
<accession>A0AAD3CJL2</accession>
<protein>
    <submittedName>
        <fullName evidence="4">Uncharacterized protein</fullName>
    </submittedName>
</protein>
<dbReference type="PANTHER" id="PTHR10706">
    <property type="entry name" value="F-BOX FAMILY PROTEIN"/>
    <property type="match status" value="1"/>
</dbReference>
<evidence type="ECO:0000256" key="2">
    <source>
        <dbReference type="ARBA" id="ARBA00022786"/>
    </source>
</evidence>
<evidence type="ECO:0000313" key="4">
    <source>
        <dbReference type="EMBL" id="GFH46884.1"/>
    </source>
</evidence>
<evidence type="ECO:0000256" key="3">
    <source>
        <dbReference type="SAM" id="SignalP"/>
    </source>
</evidence>
<keyword evidence="3" id="KW-0732">Signal</keyword>
<dbReference type="InterPro" id="IPR045048">
    <property type="entry name" value="FBXO31/39"/>
</dbReference>
<keyword evidence="5" id="KW-1185">Reference proteome</keyword>
<dbReference type="Proteomes" id="UP001054902">
    <property type="component" value="Unassembled WGS sequence"/>
</dbReference>
<comment type="caution">
    <text evidence="4">The sequence shown here is derived from an EMBL/GenBank/DDBJ whole genome shotgun (WGS) entry which is preliminary data.</text>
</comment>
<keyword evidence="2" id="KW-0833">Ubl conjugation pathway</keyword>
<dbReference type="Pfam" id="PF12014">
    <property type="entry name" value="Cyclin_D1_bind"/>
    <property type="match status" value="1"/>
</dbReference>
<comment type="pathway">
    <text evidence="1">Protein modification; protein ubiquitination.</text>
</comment>
<dbReference type="AlphaFoldDB" id="A0AAD3CJL2"/>
<dbReference type="EMBL" id="BLLK01000022">
    <property type="protein sequence ID" value="GFH46884.1"/>
    <property type="molecule type" value="Genomic_DNA"/>
</dbReference>
<feature type="chain" id="PRO_5042108373" evidence="3">
    <location>
        <begin position="17"/>
        <end position="372"/>
    </location>
</feature>
<name>A0AAD3CJL2_9STRA</name>
<organism evidence="4 5">
    <name type="scientific">Chaetoceros tenuissimus</name>
    <dbReference type="NCBI Taxonomy" id="426638"/>
    <lineage>
        <taxon>Eukaryota</taxon>
        <taxon>Sar</taxon>
        <taxon>Stramenopiles</taxon>
        <taxon>Ochrophyta</taxon>
        <taxon>Bacillariophyta</taxon>
        <taxon>Coscinodiscophyceae</taxon>
        <taxon>Chaetocerotophycidae</taxon>
        <taxon>Chaetocerotales</taxon>
        <taxon>Chaetocerotaceae</taxon>
        <taxon>Chaetoceros</taxon>
    </lineage>
</organism>
<dbReference type="PANTHER" id="PTHR10706:SF130">
    <property type="entry name" value="F-BOX ONLY PROTEIN 31"/>
    <property type="match status" value="1"/>
</dbReference>